<dbReference type="Gene3D" id="3.60.20.40">
    <property type="match status" value="1"/>
</dbReference>
<dbReference type="InterPro" id="IPR043138">
    <property type="entry name" value="GGT_lsub"/>
</dbReference>
<evidence type="ECO:0008006" key="3">
    <source>
        <dbReference type="Google" id="ProtNLM"/>
    </source>
</evidence>
<dbReference type="InterPro" id="IPR043137">
    <property type="entry name" value="GGT_ssub_C"/>
</dbReference>
<gene>
    <name evidence="2" type="ORF">METZ01_LOCUS36412</name>
</gene>
<dbReference type="PRINTS" id="PR01210">
    <property type="entry name" value="GGTRANSPTASE"/>
</dbReference>
<feature type="region of interest" description="Disordered" evidence="1">
    <location>
        <begin position="54"/>
        <end position="80"/>
    </location>
</feature>
<dbReference type="PANTHER" id="PTHR43881:SF1">
    <property type="entry name" value="GAMMA-GLUTAMYLTRANSPEPTIDASE (AFU_ORTHOLOGUE AFUA_4G13580)"/>
    <property type="match status" value="1"/>
</dbReference>
<accession>A0A381QYD0</accession>
<feature type="compositionally biased region" description="Polar residues" evidence="1">
    <location>
        <begin position="58"/>
        <end position="69"/>
    </location>
</feature>
<dbReference type="InterPro" id="IPR029055">
    <property type="entry name" value="Ntn_hydrolases_N"/>
</dbReference>
<dbReference type="InterPro" id="IPR000101">
    <property type="entry name" value="GGT_peptidase"/>
</dbReference>
<dbReference type="GO" id="GO:0036374">
    <property type="term" value="F:glutathione hydrolase activity"/>
    <property type="evidence" value="ECO:0007669"/>
    <property type="project" value="InterPro"/>
</dbReference>
<dbReference type="GO" id="GO:0006751">
    <property type="term" value="P:glutathione catabolic process"/>
    <property type="evidence" value="ECO:0007669"/>
    <property type="project" value="InterPro"/>
</dbReference>
<proteinExistence type="predicted"/>
<reference evidence="2" key="1">
    <citation type="submission" date="2018-05" db="EMBL/GenBank/DDBJ databases">
        <authorList>
            <person name="Lanie J.A."/>
            <person name="Ng W.-L."/>
            <person name="Kazmierczak K.M."/>
            <person name="Andrzejewski T.M."/>
            <person name="Davidsen T.M."/>
            <person name="Wayne K.J."/>
            <person name="Tettelin H."/>
            <person name="Glass J.I."/>
            <person name="Rusch D."/>
            <person name="Podicherti R."/>
            <person name="Tsui H.-C.T."/>
            <person name="Winkler M.E."/>
        </authorList>
    </citation>
    <scope>NUCLEOTIDE SEQUENCE</scope>
</reference>
<dbReference type="InterPro" id="IPR052896">
    <property type="entry name" value="GGT-like_enzyme"/>
</dbReference>
<protein>
    <recommendedName>
        <fullName evidence="3">Gamma-glutamyltransferase</fullName>
    </recommendedName>
</protein>
<dbReference type="EMBL" id="UINC01001556">
    <property type="protein sequence ID" value="SUZ83558.1"/>
    <property type="molecule type" value="Genomic_DNA"/>
</dbReference>
<organism evidence="2">
    <name type="scientific">marine metagenome</name>
    <dbReference type="NCBI Taxonomy" id="408172"/>
    <lineage>
        <taxon>unclassified sequences</taxon>
        <taxon>metagenomes</taxon>
        <taxon>ecological metagenomes</taxon>
    </lineage>
</organism>
<dbReference type="PANTHER" id="PTHR43881">
    <property type="entry name" value="GAMMA-GLUTAMYLTRANSPEPTIDASE (AFU_ORTHOLOGUE AFUA_4G13580)"/>
    <property type="match status" value="1"/>
</dbReference>
<dbReference type="Pfam" id="PF01019">
    <property type="entry name" value="G_glu_transpept"/>
    <property type="match status" value="1"/>
</dbReference>
<sequence>VPPPPLAFFTSRHQREADEDPILPDTNMMLQGQPSNLVPFIVALAIGLTSCAAPDSPDSGSATSTSYAPQNRPDVRGVNGAVSAGHPLAAQAGLAVLQDGGTATDAIIAMAGVLAVVRPHMNGVGGDAFGIFFNGATGNVTALNGSGRSGALATPEFFKNQNLSEIPGTGALSVSVPGAVAAWLDAHERFGSKPFSQLLEPAIGYATNGFPVSKRLAQDFESQGRALNEPGKQLYLPGGNAPLIGTLLKNEALGTTLQRIANEGREGFYTGEVAKRLAGFIEELGGHLRVEDFAAHSSTWVSPLRGDYLNHSFLVMPPNTQGVAQLSYMEMAKAHSIKSLGHNTASYLHTMIELKKLAFADRDRWVADPDKAHVPIDRLLNPEYLLDRSALVDANRAAEQVEPGFGSKSSGTDNGSVDDSGDTVYLTAVDQFGNAVSWIQSNFAGFGSGLLNSETGVLLHNRGSLYTLEDGHPNQVAPGKRPYHTLTPMMALNNGGLAFTIGTPGGDSQTQSLLQIVHNLLVFGMSPQEAIEAPRFRSSGGLSVSLEDRVPSSVQASLTGLGHDLQIIQGWTATFGGAQMIYVDPDTGTLTAAADPRREAYALAY</sequence>
<feature type="non-terminal residue" evidence="2">
    <location>
        <position position="1"/>
    </location>
</feature>
<dbReference type="NCBIfam" id="TIGR00066">
    <property type="entry name" value="g_glut_trans"/>
    <property type="match status" value="1"/>
</dbReference>
<dbReference type="Gene3D" id="1.10.246.130">
    <property type="match status" value="1"/>
</dbReference>
<name>A0A381QYD0_9ZZZZ</name>
<evidence type="ECO:0000256" key="1">
    <source>
        <dbReference type="SAM" id="MobiDB-lite"/>
    </source>
</evidence>
<evidence type="ECO:0000313" key="2">
    <source>
        <dbReference type="EMBL" id="SUZ83558.1"/>
    </source>
</evidence>
<dbReference type="AlphaFoldDB" id="A0A381QYD0"/>
<dbReference type="SUPFAM" id="SSF56235">
    <property type="entry name" value="N-terminal nucleophile aminohydrolases (Ntn hydrolases)"/>
    <property type="match status" value="1"/>
</dbReference>